<dbReference type="InterPro" id="IPR017476">
    <property type="entry name" value="UDP-Glc/GDP-Man"/>
</dbReference>
<dbReference type="SUPFAM" id="SSF51735">
    <property type="entry name" value="NAD(P)-binding Rossmann-fold domains"/>
    <property type="match status" value="1"/>
</dbReference>
<protein>
    <submittedName>
        <fullName evidence="6">UDP-N-acetyl-D-galactosamine dehydrogenase</fullName>
    </submittedName>
    <submittedName>
        <fullName evidence="7">UDP-glucose 6-dehydrogenase tuaD</fullName>
        <ecNumber evidence="7">1.1.1.22</ecNumber>
    </submittedName>
</protein>
<reference evidence="7 9" key="2">
    <citation type="submission" date="2017-06" db="EMBL/GenBank/DDBJ databases">
        <authorList>
            <consortium name="Pathogen Informatics"/>
        </authorList>
    </citation>
    <scope>NUCLEOTIDE SEQUENCE [LARGE SCALE GENOMIC DNA]</scope>
    <source>
        <strain evidence="7 9">NCTC12947</strain>
    </source>
</reference>
<dbReference type="PANTHER" id="PTHR43491">
    <property type="entry name" value="UDP-N-ACETYL-D-MANNOSAMINE DEHYDROGENASE"/>
    <property type="match status" value="1"/>
</dbReference>
<keyword evidence="3" id="KW-0520">NAD</keyword>
<dbReference type="RefSeq" id="WP_066427958.1">
    <property type="nucleotide sequence ID" value="NZ_CP014227.1"/>
</dbReference>
<dbReference type="Proteomes" id="UP000065822">
    <property type="component" value="Chromosome"/>
</dbReference>
<dbReference type="AlphaFoldDB" id="A0AAX2GY95"/>
<sequence>MKDYRIGIIGLGYVGFPLACLFAKRYPVVGFDLNETRVRELSAGVDRTGEVDSAVIEERLSQGLQCTAHIEDLRSCNVYIVGVPTPIDMYQQPDLTALREASISVGSVLGAGDIVVYESTVYPGVTEDFCVPILELQSGLRLNEGFFVGYSPERINPGDKQHTVETIRKIISGSTPEVAQEVDALYNSVLLGGTHLAPSIKVAEAAKVIENAQRDVNIAFMNEVAKIFHSLEIDTNAVIEAASSKWNFLPFRPGLVGGHCIGVDPYYLIQKAKLHGVAPRLLTEARKINDSMGGYVAYEIIDRLCVRNIKVKDCKVLIMGFTFKEDCPDMRNTKVIDIYRTLERFTEDIVVYDPWVDKLKAKQVYGIDIETDWERVRKGNDVIAICVPHSAFFALDIASYANPEAVIYDVKAKFTALTEDRL</sequence>
<keyword evidence="2 7" id="KW-0560">Oxidoreductase</keyword>
<dbReference type="GO" id="GO:0051287">
    <property type="term" value="F:NAD binding"/>
    <property type="evidence" value="ECO:0007669"/>
    <property type="project" value="InterPro"/>
</dbReference>
<evidence type="ECO:0000313" key="6">
    <source>
        <dbReference type="EMBL" id="AMD84392.1"/>
    </source>
</evidence>
<dbReference type="Pfam" id="PF00984">
    <property type="entry name" value="UDPG_MGDP_dh"/>
    <property type="match status" value="1"/>
</dbReference>
<dbReference type="PIRSF" id="PIRSF000124">
    <property type="entry name" value="UDPglc_GDPman_dh"/>
    <property type="match status" value="1"/>
</dbReference>
<dbReference type="InterPro" id="IPR028359">
    <property type="entry name" value="UDP_ManNAc/GlcNAc_DH"/>
</dbReference>
<dbReference type="InterPro" id="IPR008927">
    <property type="entry name" value="6-PGluconate_DH-like_C_sf"/>
</dbReference>
<evidence type="ECO:0000256" key="1">
    <source>
        <dbReference type="ARBA" id="ARBA00006601"/>
    </source>
</evidence>
<proteinExistence type="inferred from homology"/>
<keyword evidence="8" id="KW-1185">Reference proteome</keyword>
<dbReference type="KEGG" id="chg:AXF12_01880"/>
<dbReference type="GO" id="GO:0000271">
    <property type="term" value="P:polysaccharide biosynthetic process"/>
    <property type="evidence" value="ECO:0007669"/>
    <property type="project" value="InterPro"/>
</dbReference>
<evidence type="ECO:0000256" key="3">
    <source>
        <dbReference type="ARBA" id="ARBA00023027"/>
    </source>
</evidence>
<dbReference type="SUPFAM" id="SSF48179">
    <property type="entry name" value="6-phosphogluconate dehydrogenase C-terminal domain-like"/>
    <property type="match status" value="1"/>
</dbReference>
<accession>A0AAX2GY95</accession>
<dbReference type="InterPro" id="IPR014026">
    <property type="entry name" value="UDP-Glc/GDP-Man_DH_dimer"/>
</dbReference>
<dbReference type="InterPro" id="IPR036291">
    <property type="entry name" value="NAD(P)-bd_dom_sf"/>
</dbReference>
<dbReference type="SUPFAM" id="SSF52413">
    <property type="entry name" value="UDP-glucose/GDP-mannose dehydrogenase C-terminal domain"/>
    <property type="match status" value="1"/>
</dbReference>
<dbReference type="Proteomes" id="UP000215539">
    <property type="component" value="Chromosome 1"/>
</dbReference>
<dbReference type="EC" id="1.1.1.22" evidence="7"/>
<dbReference type="GO" id="GO:0003979">
    <property type="term" value="F:UDP-glucose 6-dehydrogenase activity"/>
    <property type="evidence" value="ECO:0007669"/>
    <property type="project" value="UniProtKB-EC"/>
</dbReference>
<evidence type="ECO:0000313" key="9">
    <source>
        <dbReference type="Proteomes" id="UP000215539"/>
    </source>
</evidence>
<comment type="similarity">
    <text evidence="1 4">Belongs to the UDP-glucose/GDP-mannose dehydrogenase family.</text>
</comment>
<dbReference type="Pfam" id="PF03720">
    <property type="entry name" value="UDPG_MGDP_dh_C"/>
    <property type="match status" value="1"/>
</dbReference>
<dbReference type="Pfam" id="PF03721">
    <property type="entry name" value="UDPG_MGDP_dh_N"/>
    <property type="match status" value="1"/>
</dbReference>
<dbReference type="SMART" id="SM00984">
    <property type="entry name" value="UDPG_MGDP_dh_C"/>
    <property type="match status" value="1"/>
</dbReference>
<dbReference type="GO" id="GO:0016628">
    <property type="term" value="F:oxidoreductase activity, acting on the CH-CH group of donors, NAD or NADP as acceptor"/>
    <property type="evidence" value="ECO:0007669"/>
    <property type="project" value="InterPro"/>
</dbReference>
<dbReference type="EMBL" id="LT906449">
    <property type="protein sequence ID" value="SNV10832.1"/>
    <property type="molecule type" value="Genomic_DNA"/>
</dbReference>
<evidence type="ECO:0000313" key="8">
    <source>
        <dbReference type="Proteomes" id="UP000065822"/>
    </source>
</evidence>
<dbReference type="NCBIfam" id="TIGR03026">
    <property type="entry name" value="NDP-sugDHase"/>
    <property type="match status" value="1"/>
</dbReference>
<feature type="domain" description="UDP-glucose/GDP-mannose dehydrogenase C-terminal" evidence="5">
    <location>
        <begin position="317"/>
        <end position="416"/>
    </location>
</feature>
<evidence type="ECO:0000256" key="4">
    <source>
        <dbReference type="PIRNR" id="PIRNR000124"/>
    </source>
</evidence>
<name>A0AAX2GY95_9FLAO</name>
<evidence type="ECO:0000256" key="2">
    <source>
        <dbReference type="ARBA" id="ARBA00023002"/>
    </source>
</evidence>
<organism evidence="7 9">
    <name type="scientific">Capnocytophaga haemolytica</name>
    <dbReference type="NCBI Taxonomy" id="45243"/>
    <lineage>
        <taxon>Bacteria</taxon>
        <taxon>Pseudomonadati</taxon>
        <taxon>Bacteroidota</taxon>
        <taxon>Flavobacteriia</taxon>
        <taxon>Flavobacteriales</taxon>
        <taxon>Flavobacteriaceae</taxon>
        <taxon>Capnocytophaga</taxon>
    </lineage>
</organism>
<reference evidence="6 8" key="1">
    <citation type="submission" date="2016-02" db="EMBL/GenBank/DDBJ databases">
        <authorList>
            <person name="Holder M.E."/>
            <person name="Ajami N.J."/>
            <person name="Petrosino J.F."/>
        </authorList>
    </citation>
    <scope>NUCLEOTIDE SEQUENCE [LARGE SCALE GENOMIC DNA]</scope>
    <source>
        <strain evidence="6 8">CCUG 32990</strain>
    </source>
</reference>
<evidence type="ECO:0000259" key="5">
    <source>
        <dbReference type="SMART" id="SM00984"/>
    </source>
</evidence>
<dbReference type="InterPro" id="IPR001732">
    <property type="entry name" value="UDP-Glc/GDP-Man_DH_N"/>
</dbReference>
<dbReference type="Gene3D" id="3.40.50.720">
    <property type="entry name" value="NAD(P)-binding Rossmann-like Domain"/>
    <property type="match status" value="2"/>
</dbReference>
<dbReference type="EMBL" id="CP014227">
    <property type="protein sequence ID" value="AMD84392.1"/>
    <property type="molecule type" value="Genomic_DNA"/>
</dbReference>
<evidence type="ECO:0000313" key="7">
    <source>
        <dbReference type="EMBL" id="SNV10832.1"/>
    </source>
</evidence>
<dbReference type="InterPro" id="IPR036220">
    <property type="entry name" value="UDP-Glc/GDP-Man_DH_C_sf"/>
</dbReference>
<dbReference type="PIRSF" id="PIRSF500136">
    <property type="entry name" value="UDP_ManNAc_DH"/>
    <property type="match status" value="1"/>
</dbReference>
<gene>
    <name evidence="7" type="primary">tuaD_1</name>
    <name evidence="6" type="ORF">AXF12_01880</name>
    <name evidence="7" type="ORF">SAMEA44541418_01377</name>
</gene>
<dbReference type="InterPro" id="IPR014027">
    <property type="entry name" value="UDP-Glc/GDP-Man_DH_C"/>
</dbReference>
<dbReference type="PANTHER" id="PTHR43491:SF2">
    <property type="entry name" value="UDP-N-ACETYL-D-MANNOSAMINE DEHYDROGENASE"/>
    <property type="match status" value="1"/>
</dbReference>